<dbReference type="Proteomes" id="UP000308768">
    <property type="component" value="Unassembled WGS sequence"/>
</dbReference>
<keyword evidence="2" id="KW-1185">Reference proteome</keyword>
<protein>
    <submittedName>
        <fullName evidence="1">Uncharacterized protein</fullName>
    </submittedName>
</protein>
<evidence type="ECO:0000313" key="2">
    <source>
        <dbReference type="Proteomes" id="UP000308768"/>
    </source>
</evidence>
<gene>
    <name evidence="1" type="ORF">B0A49_10865</name>
</gene>
<dbReference type="AlphaFoldDB" id="A0A4U0X4A0"/>
<reference evidence="1 2" key="1">
    <citation type="submission" date="2017-03" db="EMBL/GenBank/DDBJ databases">
        <title>Genomes of endolithic fungi from Antarctica.</title>
        <authorList>
            <person name="Coleine C."/>
            <person name="Masonjones S."/>
            <person name="Stajich J.E."/>
        </authorList>
    </citation>
    <scope>NUCLEOTIDE SEQUENCE [LARGE SCALE GENOMIC DNA]</scope>
    <source>
        <strain evidence="1 2">CCFEE 5187</strain>
    </source>
</reference>
<sequence>MEEVENLYHVVFKVSNLKHDPTAEIEKVRVCGTYTSLPLAKAAAHRCLFDAAYEQEFFETFDTQHGADIEWTHGDGIIVYAVAPDGEIFTVSLATTPNTYSYKSDADGKVNLDLYHVICTTVFYDRDASGSLRQTDVLGSYQSYDKARAAARTVLLSEEDGQTKNDWAQYDEIPADAKDWDYGEDVIVHAVGIGGENVLLSVVKGQEMESVRLMEAAMRIR</sequence>
<comment type="caution">
    <text evidence="1">The sequence shown here is derived from an EMBL/GenBank/DDBJ whole genome shotgun (WGS) entry which is preliminary data.</text>
</comment>
<accession>A0A4U0X4A0</accession>
<organism evidence="1 2">
    <name type="scientific">Cryomyces minteri</name>
    <dbReference type="NCBI Taxonomy" id="331657"/>
    <lineage>
        <taxon>Eukaryota</taxon>
        <taxon>Fungi</taxon>
        <taxon>Dikarya</taxon>
        <taxon>Ascomycota</taxon>
        <taxon>Pezizomycotina</taxon>
        <taxon>Dothideomycetes</taxon>
        <taxon>Dothideomycetes incertae sedis</taxon>
        <taxon>Cryomyces</taxon>
    </lineage>
</organism>
<dbReference type="OrthoDB" id="3880401at2759"/>
<name>A0A4U0X4A0_9PEZI</name>
<evidence type="ECO:0000313" key="1">
    <source>
        <dbReference type="EMBL" id="TKA69968.1"/>
    </source>
</evidence>
<proteinExistence type="predicted"/>
<dbReference type="EMBL" id="NAJN01000683">
    <property type="protein sequence ID" value="TKA69968.1"/>
    <property type="molecule type" value="Genomic_DNA"/>
</dbReference>